<gene>
    <name evidence="6" type="ORF">CAUJ_LOCUS7584</name>
</gene>
<keyword evidence="2" id="KW-0117">Actin capping</keyword>
<dbReference type="InterPro" id="IPR007123">
    <property type="entry name" value="Gelsolin-like_dom"/>
</dbReference>
<dbReference type="InterPro" id="IPR007122">
    <property type="entry name" value="Villin/Gelsolin"/>
</dbReference>
<evidence type="ECO:0000256" key="4">
    <source>
        <dbReference type="ARBA" id="ARBA00023203"/>
    </source>
</evidence>
<dbReference type="SUPFAM" id="SSF55753">
    <property type="entry name" value="Actin depolymerizing proteins"/>
    <property type="match status" value="4"/>
</dbReference>
<dbReference type="Gene3D" id="3.40.20.10">
    <property type="entry name" value="Severin"/>
    <property type="match status" value="4"/>
</dbReference>
<keyword evidence="4" id="KW-0009">Actin-binding</keyword>
<dbReference type="GO" id="GO:0051016">
    <property type="term" value="P:barbed-end actin filament capping"/>
    <property type="evidence" value="ECO:0007669"/>
    <property type="project" value="TreeGrafter"/>
</dbReference>
<dbReference type="Pfam" id="PF00626">
    <property type="entry name" value="Gelsolin"/>
    <property type="match status" value="4"/>
</dbReference>
<evidence type="ECO:0000313" key="7">
    <source>
        <dbReference type="Proteomes" id="UP000835052"/>
    </source>
</evidence>
<dbReference type="InterPro" id="IPR029006">
    <property type="entry name" value="ADF-H/Gelsolin-like_dom_sf"/>
</dbReference>
<dbReference type="AlphaFoldDB" id="A0A8S1H8B9"/>
<dbReference type="GO" id="GO:0051014">
    <property type="term" value="P:actin filament severing"/>
    <property type="evidence" value="ECO:0007669"/>
    <property type="project" value="TreeGrafter"/>
</dbReference>
<evidence type="ECO:0000259" key="5">
    <source>
        <dbReference type="Pfam" id="PF00626"/>
    </source>
</evidence>
<feature type="domain" description="Gelsolin-like" evidence="5">
    <location>
        <begin position="268"/>
        <end position="306"/>
    </location>
</feature>
<dbReference type="GO" id="GO:0005737">
    <property type="term" value="C:cytoplasm"/>
    <property type="evidence" value="ECO:0007669"/>
    <property type="project" value="TreeGrafter"/>
</dbReference>
<dbReference type="PRINTS" id="PR00597">
    <property type="entry name" value="GELSOLIN"/>
</dbReference>
<feature type="domain" description="Gelsolin-like" evidence="5">
    <location>
        <begin position="26"/>
        <end position="103"/>
    </location>
</feature>
<dbReference type="GO" id="GO:0051015">
    <property type="term" value="F:actin filament binding"/>
    <property type="evidence" value="ECO:0007669"/>
    <property type="project" value="InterPro"/>
</dbReference>
<dbReference type="CDD" id="cd11290">
    <property type="entry name" value="gelsolin_S1_like"/>
    <property type="match status" value="1"/>
</dbReference>
<feature type="domain" description="Gelsolin-like" evidence="5">
    <location>
        <begin position="358"/>
        <end position="432"/>
    </location>
</feature>
<comment type="similarity">
    <text evidence="1">Belongs to the villin/gelsolin family.</text>
</comment>
<organism evidence="6 7">
    <name type="scientific">Caenorhabditis auriculariae</name>
    <dbReference type="NCBI Taxonomy" id="2777116"/>
    <lineage>
        <taxon>Eukaryota</taxon>
        <taxon>Metazoa</taxon>
        <taxon>Ecdysozoa</taxon>
        <taxon>Nematoda</taxon>
        <taxon>Chromadorea</taxon>
        <taxon>Rhabditida</taxon>
        <taxon>Rhabditina</taxon>
        <taxon>Rhabditomorpha</taxon>
        <taxon>Rhabditoidea</taxon>
        <taxon>Rhabditidae</taxon>
        <taxon>Peloderinae</taxon>
        <taxon>Caenorhabditis</taxon>
    </lineage>
</organism>
<reference evidence="6" key="1">
    <citation type="submission" date="2020-10" db="EMBL/GenBank/DDBJ databases">
        <authorList>
            <person name="Kikuchi T."/>
        </authorList>
    </citation>
    <scope>NUCLEOTIDE SEQUENCE</scope>
    <source>
        <strain evidence="6">NKZ352</strain>
    </source>
</reference>
<evidence type="ECO:0000256" key="1">
    <source>
        <dbReference type="ARBA" id="ARBA00008418"/>
    </source>
</evidence>
<dbReference type="OrthoDB" id="6375767at2759"/>
<proteinExistence type="inferred from homology"/>
<dbReference type="Proteomes" id="UP000835052">
    <property type="component" value="Unassembled WGS sequence"/>
</dbReference>
<dbReference type="FunFam" id="3.40.20.10:FF:000005">
    <property type="entry name" value="Gelsolin"/>
    <property type="match status" value="1"/>
</dbReference>
<dbReference type="CDD" id="cd11291">
    <property type="entry name" value="gelsolin_S6_like"/>
    <property type="match status" value="1"/>
</dbReference>
<keyword evidence="3" id="KW-0677">Repeat</keyword>
<evidence type="ECO:0000313" key="6">
    <source>
        <dbReference type="EMBL" id="CAD6191665.1"/>
    </source>
</evidence>
<dbReference type="GO" id="GO:0015629">
    <property type="term" value="C:actin cytoskeleton"/>
    <property type="evidence" value="ECO:0007669"/>
    <property type="project" value="TreeGrafter"/>
</dbReference>
<comment type="caution">
    <text evidence="6">The sequence shown here is derived from an EMBL/GenBank/DDBJ whole genome shotgun (WGS) entry which is preliminary data.</text>
</comment>
<dbReference type="EMBL" id="CAJGYM010000022">
    <property type="protein sequence ID" value="CAD6191665.1"/>
    <property type="molecule type" value="Genomic_DNA"/>
</dbReference>
<name>A0A8S1H8B9_9PELO</name>
<evidence type="ECO:0000256" key="3">
    <source>
        <dbReference type="ARBA" id="ARBA00022737"/>
    </source>
</evidence>
<dbReference type="SMART" id="SM00262">
    <property type="entry name" value="GEL"/>
    <property type="match status" value="4"/>
</dbReference>
<accession>A0A8S1H8B9</accession>
<evidence type="ECO:0000256" key="2">
    <source>
        <dbReference type="ARBA" id="ARBA00022467"/>
    </source>
</evidence>
<keyword evidence="7" id="KW-1185">Reference proteome</keyword>
<dbReference type="GO" id="GO:0005546">
    <property type="term" value="F:phosphatidylinositol-4,5-bisphosphate binding"/>
    <property type="evidence" value="ECO:0007669"/>
    <property type="project" value="TreeGrafter"/>
</dbReference>
<dbReference type="GO" id="GO:0008154">
    <property type="term" value="P:actin polymerization or depolymerization"/>
    <property type="evidence" value="ECO:0007669"/>
    <property type="project" value="TreeGrafter"/>
</dbReference>
<feature type="domain" description="Gelsolin-like" evidence="5">
    <location>
        <begin position="145"/>
        <end position="205"/>
    </location>
</feature>
<dbReference type="CDD" id="cd11292">
    <property type="entry name" value="gelsolin_S3_like"/>
    <property type="match status" value="1"/>
</dbReference>
<dbReference type="PANTHER" id="PTHR11977">
    <property type="entry name" value="VILLIN"/>
    <property type="match status" value="1"/>
</dbReference>
<sequence length="459" mass="52644">MKGADPALKNIGKKNGLQLWRINKFLLEEVPTKDHGVFYTGDAYIALNQKYDGAWDVHYWLGKDATTDEMGVAAYKTVEIDGALGGLPAQHREIQDHESPLFISYFPDGIRYIAGGYECGYKHVEDLFANWRPKLYHCKGKRNIRCTEVECKKESLNLGDVFLLDLGRNIYVWMPPDSGRLERIKGMARAKNIAQFERQGASQVHILDTEWDVDQDFWGHFGGRQALKSVAKAKDDDENYWKRTSEQITLWKVSDASGEMKVTKVGQGAVKQSQLDSKDAFILDALNGGIFVWIGKDCTIDERQKHLPSWTQVTRVIESAESTQFTQWFADWADDKKKKTFEPLLFQVSDESGQLRVEEIANFTQEDLDGDDVMILDALNTIYVWVGASANTNEKREAENTAKKYLEQGKLPRHKKTQIETIFQGREPPSFKKFFPRWDDSLFKDDARSVENMRKLLFK</sequence>
<dbReference type="CDD" id="cd11289">
    <property type="entry name" value="gelsolin_S2_like"/>
    <property type="match status" value="1"/>
</dbReference>
<protein>
    <recommendedName>
        <fullName evidence="5">Gelsolin-like domain-containing protein</fullName>
    </recommendedName>
</protein>
<dbReference type="PANTHER" id="PTHR11977:SF123">
    <property type="entry name" value="GELSOLIN"/>
    <property type="match status" value="1"/>
</dbReference>